<feature type="domain" description="C4H2-type" evidence="3">
    <location>
        <begin position="225"/>
        <end position="267"/>
    </location>
</feature>
<feature type="coiled-coil region" evidence="1">
    <location>
        <begin position="12"/>
        <end position="88"/>
    </location>
</feature>
<evidence type="ECO:0000256" key="2">
    <source>
        <dbReference type="SAM" id="MobiDB-lite"/>
    </source>
</evidence>
<dbReference type="EMBL" id="OU900106">
    <property type="protein sequence ID" value="CAG9857079.1"/>
    <property type="molecule type" value="Genomic_DNA"/>
</dbReference>
<dbReference type="Proteomes" id="UP001153712">
    <property type="component" value="Chromosome 13"/>
</dbReference>
<name>A0A9N9TKA1_PHYSR</name>
<dbReference type="GO" id="GO:0005634">
    <property type="term" value="C:nucleus"/>
    <property type="evidence" value="ECO:0007669"/>
    <property type="project" value="TreeGrafter"/>
</dbReference>
<feature type="region of interest" description="Disordered" evidence="2">
    <location>
        <begin position="192"/>
        <end position="233"/>
    </location>
</feature>
<dbReference type="OrthoDB" id="20865at2759"/>
<dbReference type="InterPro" id="IPR018482">
    <property type="entry name" value="Znf-C4H2"/>
</dbReference>
<accession>A0A9N9TKA1</accession>
<feature type="compositionally biased region" description="Basic residues" evidence="2">
    <location>
        <begin position="252"/>
        <end position="268"/>
    </location>
</feature>
<sequence length="268" mass="30353">MTTIDEQAVFAKLEALKEIRSKTIQLEKLKARLLLEIDSQDQEEKCLSEYKQEMDLLLQEKMSHVEELRQIHADINAMEGVIKQAEESRTRSMSAAIRIHEEYAPLKSEIDRLRRDCLGLERLPELHEEEGTSVTPEMSFFYRKFSQLYNSTKSQTSVFAKSADWNRPIGHSENTMGSLAAPPLPPTFLPPPNPLRLVANKPEAGRPGGIPSSPHSGPPTPTFRQQPPPMKSCLSCHQQIHRNAPICPLCKAKSRSRNPKKPKKKDIN</sequence>
<reference evidence="4" key="1">
    <citation type="submission" date="2022-01" db="EMBL/GenBank/DDBJ databases">
        <authorList>
            <person name="King R."/>
        </authorList>
    </citation>
    <scope>NUCLEOTIDE SEQUENCE</scope>
</reference>
<dbReference type="InterPro" id="IPR044069">
    <property type="entry name" value="ZF_C4H2"/>
</dbReference>
<organism evidence="4 5">
    <name type="scientific">Phyllotreta striolata</name>
    <name type="common">Striped flea beetle</name>
    <name type="synonym">Crioceris striolata</name>
    <dbReference type="NCBI Taxonomy" id="444603"/>
    <lineage>
        <taxon>Eukaryota</taxon>
        <taxon>Metazoa</taxon>
        <taxon>Ecdysozoa</taxon>
        <taxon>Arthropoda</taxon>
        <taxon>Hexapoda</taxon>
        <taxon>Insecta</taxon>
        <taxon>Pterygota</taxon>
        <taxon>Neoptera</taxon>
        <taxon>Endopterygota</taxon>
        <taxon>Coleoptera</taxon>
        <taxon>Polyphaga</taxon>
        <taxon>Cucujiformia</taxon>
        <taxon>Chrysomeloidea</taxon>
        <taxon>Chrysomelidae</taxon>
        <taxon>Galerucinae</taxon>
        <taxon>Alticini</taxon>
        <taxon>Phyllotreta</taxon>
    </lineage>
</organism>
<protein>
    <recommendedName>
        <fullName evidence="3">C4H2-type domain-containing protein</fullName>
    </recommendedName>
</protein>
<dbReference type="Pfam" id="PF10146">
    <property type="entry name" value="zf-C4H2"/>
    <property type="match status" value="1"/>
</dbReference>
<keyword evidence="5" id="KW-1185">Reference proteome</keyword>
<keyword evidence="1" id="KW-0175">Coiled coil</keyword>
<feature type="region of interest" description="Disordered" evidence="2">
    <location>
        <begin position="247"/>
        <end position="268"/>
    </location>
</feature>
<dbReference type="PANTHER" id="PTHR31058">
    <property type="entry name" value="ZINC FINGER C4H2 DOMAIN-CONTAINING PROTEIN"/>
    <property type="match status" value="1"/>
</dbReference>
<dbReference type="GO" id="GO:0045666">
    <property type="term" value="P:positive regulation of neuron differentiation"/>
    <property type="evidence" value="ECO:0007669"/>
    <property type="project" value="TreeGrafter"/>
</dbReference>
<evidence type="ECO:0000256" key="1">
    <source>
        <dbReference type="SAM" id="Coils"/>
    </source>
</evidence>
<dbReference type="AlphaFoldDB" id="A0A9N9TKA1"/>
<dbReference type="PANTHER" id="PTHR31058:SF2">
    <property type="entry name" value="ZINC FINGER C4H2 DOMAIN-CONTAINING PROTEIN"/>
    <property type="match status" value="1"/>
</dbReference>
<evidence type="ECO:0000313" key="4">
    <source>
        <dbReference type="EMBL" id="CAG9857079.1"/>
    </source>
</evidence>
<feature type="compositionally biased region" description="Pro residues" evidence="2">
    <location>
        <begin position="216"/>
        <end position="230"/>
    </location>
</feature>
<gene>
    <name evidence="4" type="ORF">PHYEVI_LOCUS3490</name>
</gene>
<dbReference type="PROSITE" id="PS51896">
    <property type="entry name" value="ZF_C4H2"/>
    <property type="match status" value="1"/>
</dbReference>
<evidence type="ECO:0000313" key="5">
    <source>
        <dbReference type="Proteomes" id="UP001153712"/>
    </source>
</evidence>
<proteinExistence type="predicted"/>
<evidence type="ECO:0000259" key="3">
    <source>
        <dbReference type="PROSITE" id="PS51896"/>
    </source>
</evidence>